<dbReference type="GO" id="GO:0008239">
    <property type="term" value="F:dipeptidyl-peptidase activity"/>
    <property type="evidence" value="ECO:0007669"/>
    <property type="project" value="TreeGrafter"/>
</dbReference>
<dbReference type="SUPFAM" id="SSF53474">
    <property type="entry name" value="alpha/beta-Hydrolases"/>
    <property type="match status" value="1"/>
</dbReference>
<dbReference type="Gene3D" id="3.40.50.1820">
    <property type="entry name" value="alpha/beta hydrolase"/>
    <property type="match status" value="1"/>
</dbReference>
<proteinExistence type="predicted"/>
<comment type="caution">
    <text evidence="3">The sequence shown here is derived from an EMBL/GenBank/DDBJ whole genome shotgun (WGS) entry which is preliminary data.</text>
</comment>
<dbReference type="Gene3D" id="2.140.10.30">
    <property type="entry name" value="Dipeptidylpeptidase IV, N-terminal domain"/>
    <property type="match status" value="1"/>
</dbReference>
<dbReference type="InterPro" id="IPR029058">
    <property type="entry name" value="AB_hydrolase_fold"/>
</dbReference>
<feature type="domain" description="Peptidase S9 prolyl oligopeptidase catalytic" evidence="1">
    <location>
        <begin position="505"/>
        <end position="701"/>
    </location>
</feature>
<dbReference type="PANTHER" id="PTHR11731">
    <property type="entry name" value="PROTEASE FAMILY S9B,C DIPEPTIDYL-PEPTIDASE IV-RELATED"/>
    <property type="match status" value="1"/>
</dbReference>
<gene>
    <name evidence="3" type="ORF">EVA_18492</name>
</gene>
<dbReference type="InterPro" id="IPR050278">
    <property type="entry name" value="Serine_Prot_S9B/DPPIV"/>
</dbReference>
<evidence type="ECO:0000313" key="3">
    <source>
        <dbReference type="EMBL" id="EJW93417.1"/>
    </source>
</evidence>
<evidence type="ECO:0000259" key="1">
    <source>
        <dbReference type="Pfam" id="PF00326"/>
    </source>
</evidence>
<reference evidence="3" key="1">
    <citation type="journal article" date="2012" name="PLoS ONE">
        <title>Gene sets for utilization of primary and secondary nutrition supplies in the distal gut of endangered iberian lynx.</title>
        <authorList>
            <person name="Alcaide M."/>
            <person name="Messina E."/>
            <person name="Richter M."/>
            <person name="Bargiela R."/>
            <person name="Peplies J."/>
            <person name="Huws S.A."/>
            <person name="Newbold C.J."/>
            <person name="Golyshin P.N."/>
            <person name="Simon M.A."/>
            <person name="Lopez G."/>
            <person name="Yakimov M.M."/>
            <person name="Ferrer M."/>
        </authorList>
    </citation>
    <scope>NUCLEOTIDE SEQUENCE</scope>
</reference>
<organism evidence="3">
    <name type="scientific">gut metagenome</name>
    <dbReference type="NCBI Taxonomy" id="749906"/>
    <lineage>
        <taxon>unclassified sequences</taxon>
        <taxon>metagenomes</taxon>
        <taxon>organismal metagenomes</taxon>
    </lineage>
</organism>
<protein>
    <submittedName>
        <fullName evidence="3">Dipeptidyl peptidase IV</fullName>
    </submittedName>
</protein>
<dbReference type="InterPro" id="IPR001375">
    <property type="entry name" value="Peptidase_S9_cat"/>
</dbReference>
<name>J9FV11_9ZZZZ</name>
<dbReference type="GO" id="GO:0006508">
    <property type="term" value="P:proteolysis"/>
    <property type="evidence" value="ECO:0007669"/>
    <property type="project" value="InterPro"/>
</dbReference>
<dbReference type="GO" id="GO:0008236">
    <property type="term" value="F:serine-type peptidase activity"/>
    <property type="evidence" value="ECO:0007669"/>
    <property type="project" value="InterPro"/>
</dbReference>
<evidence type="ECO:0000259" key="2">
    <source>
        <dbReference type="Pfam" id="PF00930"/>
    </source>
</evidence>
<feature type="domain" description="Dipeptidylpeptidase IV N-terminal" evidence="2">
    <location>
        <begin position="103"/>
        <end position="417"/>
    </location>
</feature>
<dbReference type="EMBL" id="AMCI01006988">
    <property type="protein sequence ID" value="EJW93417.1"/>
    <property type="molecule type" value="Genomic_DNA"/>
</dbReference>
<sequence>MAQGKKSFTLDDLMWGGSNFWNLQPKSIFTAWWGDQLLQTDVEDVKTFYNQKGKAEKYQVLFTIKEVNDLLKDEQGKLYNLAYTEFPYPNQPLALLKTNKANLLYNWEKKQIEWSAPREAGSSNHDFSTASKSEAYVKDWNLYVTTADGKKHQISQDGSRELQYGKSVHRDEFGITKGTFWSPDGKLLAFYRMDQSMVTDFPLIDNSQRVATLAPEKYPMAGMTSHKVTVGIFNPATGKTIYMQAGDPTDRYFTNVAWSPDAKTLYIIEVPRSQDKAELVAYDAQTGARKGVLYTETNERYVEPMTPITFLPWDSSKFIYESRKDGYNHLYLFDTTGKELAQLTKGQFEVIEVLGFNEKSQSILYKANADSPIRHNLYSVKVKDGKSKRIDNGEGVHNGVPSASGIFICDTWSAPKTYRQKDLIHTDKATQTPLQLFETPWKDFAVPEFSCGTIKAADGVTDLYYRMVKPVDFDPNKKYPAVVYVYGGPHAHNVNAGWNYAARPWEIYMAQKGYVLFIVDNRGSQYRGFEFESCTHRQLGVVEMQDQMKGTEYLKSLPFVDSERIGVHGWSFGGFMTTNLMCTYPDVFKVGVAGGPVIDWKYYEVMYGERYMDTPQENPEGYKNSNLTLKAKNLKGRLQIIVGYNDPTCVMQHSLSFLRAAEDAGTQPDYFVYPGQGHNMMGKDMVHLHERITRYFEDYLK</sequence>
<accession>J9FV11</accession>
<dbReference type="PANTHER" id="PTHR11731:SF193">
    <property type="entry name" value="DIPEPTIDYL PEPTIDASE 9"/>
    <property type="match status" value="1"/>
</dbReference>
<dbReference type="AlphaFoldDB" id="J9FV11"/>
<dbReference type="Pfam" id="PF00930">
    <property type="entry name" value="DPPIV_N"/>
    <property type="match status" value="1"/>
</dbReference>
<dbReference type="SUPFAM" id="SSF82171">
    <property type="entry name" value="DPP6 N-terminal domain-like"/>
    <property type="match status" value="1"/>
</dbReference>
<dbReference type="InterPro" id="IPR002469">
    <property type="entry name" value="Peptidase_S9B_N"/>
</dbReference>
<dbReference type="Pfam" id="PF00326">
    <property type="entry name" value="Peptidase_S9"/>
    <property type="match status" value="1"/>
</dbReference>